<proteinExistence type="predicted"/>
<dbReference type="Proteomes" id="UP000485058">
    <property type="component" value="Unassembled WGS sequence"/>
</dbReference>
<comment type="caution">
    <text evidence="1">The sequence shown here is derived from an EMBL/GenBank/DDBJ whole genome shotgun (WGS) entry which is preliminary data.</text>
</comment>
<dbReference type="EMBL" id="BLLF01000356">
    <property type="protein sequence ID" value="GFH10887.1"/>
    <property type="molecule type" value="Genomic_DNA"/>
</dbReference>
<gene>
    <name evidence="1" type="ORF">HaLaN_06287</name>
</gene>
<keyword evidence="2" id="KW-1185">Reference proteome</keyword>
<sequence>MLALRGPEVILHRQWDLINERDRPWHRPLLLQLCLLSPPYTRARYCQLKPSSLQRVIASRAKALLIDRRTASQLHQVRLGGRVLSPASLQEAQELHFARHTLSDADYQAYAQHQLLPVVEEVEAFCSHYQEQVAPHLEAELLLGPPQML</sequence>
<reference evidence="1 2" key="1">
    <citation type="submission" date="2020-02" db="EMBL/GenBank/DDBJ databases">
        <title>Draft genome sequence of Haematococcus lacustris strain NIES-144.</title>
        <authorList>
            <person name="Morimoto D."/>
            <person name="Nakagawa S."/>
            <person name="Yoshida T."/>
            <person name="Sawayama S."/>
        </authorList>
    </citation>
    <scope>NUCLEOTIDE SEQUENCE [LARGE SCALE GENOMIC DNA]</scope>
    <source>
        <strain evidence="1 2">NIES-144</strain>
    </source>
</reference>
<dbReference type="AlphaFoldDB" id="A0A699YKV0"/>
<organism evidence="1 2">
    <name type="scientific">Haematococcus lacustris</name>
    <name type="common">Green alga</name>
    <name type="synonym">Haematococcus pluvialis</name>
    <dbReference type="NCBI Taxonomy" id="44745"/>
    <lineage>
        <taxon>Eukaryota</taxon>
        <taxon>Viridiplantae</taxon>
        <taxon>Chlorophyta</taxon>
        <taxon>core chlorophytes</taxon>
        <taxon>Chlorophyceae</taxon>
        <taxon>CS clade</taxon>
        <taxon>Chlamydomonadales</taxon>
        <taxon>Haematococcaceae</taxon>
        <taxon>Haematococcus</taxon>
    </lineage>
</organism>
<accession>A0A699YKV0</accession>
<protein>
    <submittedName>
        <fullName evidence="1">Uncharacterized protein</fullName>
    </submittedName>
</protein>
<name>A0A699YKV0_HAELA</name>
<evidence type="ECO:0000313" key="2">
    <source>
        <dbReference type="Proteomes" id="UP000485058"/>
    </source>
</evidence>
<evidence type="ECO:0000313" key="1">
    <source>
        <dbReference type="EMBL" id="GFH10887.1"/>
    </source>
</evidence>